<keyword evidence="13" id="KW-1185">Reference proteome</keyword>
<reference evidence="12" key="1">
    <citation type="submission" date="2021-12" db="EMBL/GenBank/DDBJ databases">
        <authorList>
            <person name="King R."/>
        </authorList>
    </citation>
    <scope>NUCLEOTIDE SEQUENCE</scope>
</reference>
<dbReference type="PANTHER" id="PTHR11923">
    <property type="entry name" value="SCAVENGER RECEPTOR CLASS B TYPE-1 SR-B1"/>
    <property type="match status" value="1"/>
</dbReference>
<dbReference type="Proteomes" id="UP001152759">
    <property type="component" value="Chromosome 4"/>
</dbReference>
<keyword evidence="6 11" id="KW-0472">Membrane</keyword>
<dbReference type="OrthoDB" id="18585at2759"/>
<dbReference type="GO" id="GO:0005737">
    <property type="term" value="C:cytoplasm"/>
    <property type="evidence" value="ECO:0007669"/>
    <property type="project" value="TreeGrafter"/>
</dbReference>
<dbReference type="InterPro" id="IPR002159">
    <property type="entry name" value="CD36_fam"/>
</dbReference>
<keyword evidence="7 10" id="KW-1015">Disulfide bond</keyword>
<keyword evidence="3" id="KW-1003">Cell membrane</keyword>
<keyword evidence="4 11" id="KW-0812">Transmembrane</keyword>
<dbReference type="PRINTS" id="PR01609">
    <property type="entry name" value="CD36FAMILY"/>
</dbReference>
<protein>
    <recommendedName>
        <fullName evidence="14">Scavenger receptor class B member 1</fullName>
    </recommendedName>
</protein>
<evidence type="ECO:0000256" key="4">
    <source>
        <dbReference type="ARBA" id="ARBA00022692"/>
    </source>
</evidence>
<evidence type="ECO:0000256" key="5">
    <source>
        <dbReference type="ARBA" id="ARBA00022989"/>
    </source>
</evidence>
<evidence type="ECO:0000256" key="2">
    <source>
        <dbReference type="ARBA" id="ARBA00010532"/>
    </source>
</evidence>
<keyword evidence="8" id="KW-0675">Receptor</keyword>
<evidence type="ECO:0000256" key="9">
    <source>
        <dbReference type="ARBA" id="ARBA00023180"/>
    </source>
</evidence>
<dbReference type="PRINTS" id="PR01610">
    <property type="entry name" value="CD36ANTIGEN"/>
</dbReference>
<dbReference type="PANTHER" id="PTHR11923:SF88">
    <property type="entry name" value="DEBRIS BUSTER, ISOFORM D"/>
    <property type="match status" value="1"/>
</dbReference>
<evidence type="ECO:0000256" key="10">
    <source>
        <dbReference type="PIRSR" id="PIRSR605428-52"/>
    </source>
</evidence>
<dbReference type="Pfam" id="PF01130">
    <property type="entry name" value="CD36"/>
    <property type="match status" value="1"/>
</dbReference>
<comment type="similarity">
    <text evidence="2">Belongs to the CD36 family.</text>
</comment>
<dbReference type="KEGG" id="btab:109031731"/>
<evidence type="ECO:0000313" key="12">
    <source>
        <dbReference type="EMBL" id="CAH0389578.1"/>
    </source>
</evidence>
<sequence>MGLTQYSKVGQTAKNRLFGITPLSRASSRRGHGSTPLSMLVSQQGKISSGRLAVIVIGLFTLAIGIILSSIPWLDYLILKNLRLWNGSLSYHYWQKPGVLRLTKVFIFNVTNPDEFLNHGEKPKLNEVGPFVYREDMEKVNIKFHDNGTVSFQHRKILEFVPELSIADPETKFVVPNIPLLTLTTQANSLKPIVKATLSLFLRVMTDMTPFKTVTAQELVFGYDDTLTSLANRYFPKGKRPPKKMGLFLGRNGTLNEISTIYTGHTGMHQFGVMDKLNGLDHLPYWDSAPCNSIAASEGSFFPPRAFTNSDVVHVYDKDLCRIWPLRYRHDTEKNGVNVGYYTPDDDIFQPGELHSDNKCYCPGNIPCPPKGLQNISPCQFDAPVLLSFPHFYQADPALLDAVDGLTPDPEKHQTFFKIQPKLGVPLEARVKVQLNLAVEQSNIHIVRQFPSITFPIMWVEEGVGDLPPHILRWIQLAIYSEKIMPYVTVGMVIFGASILVFIFVRAYKDIVFTQENFERGKAKFRRGSSFIVNGQHRLIILQGSDSYSLLNNATQETELDPDPSL</sequence>
<keyword evidence="5 11" id="KW-1133">Transmembrane helix</keyword>
<evidence type="ECO:0000256" key="3">
    <source>
        <dbReference type="ARBA" id="ARBA00022475"/>
    </source>
</evidence>
<gene>
    <name evidence="12" type="ORF">BEMITA_LOCUS8392</name>
</gene>
<feature type="disulfide bond" evidence="10">
    <location>
        <begin position="291"/>
        <end position="360"/>
    </location>
</feature>
<evidence type="ECO:0000256" key="11">
    <source>
        <dbReference type="SAM" id="Phobius"/>
    </source>
</evidence>
<dbReference type="EMBL" id="OU963865">
    <property type="protein sequence ID" value="CAH0389578.1"/>
    <property type="molecule type" value="Genomic_DNA"/>
</dbReference>
<dbReference type="InterPro" id="IPR005428">
    <property type="entry name" value="CD36/SCARB1/SNMP1"/>
</dbReference>
<evidence type="ECO:0000256" key="6">
    <source>
        <dbReference type="ARBA" id="ARBA00023136"/>
    </source>
</evidence>
<dbReference type="GO" id="GO:0005044">
    <property type="term" value="F:scavenger receptor activity"/>
    <property type="evidence" value="ECO:0007669"/>
    <property type="project" value="TreeGrafter"/>
</dbReference>
<feature type="transmembrane region" description="Helical" evidence="11">
    <location>
        <begin position="484"/>
        <end position="505"/>
    </location>
</feature>
<keyword evidence="9" id="KW-0325">Glycoprotein</keyword>
<organism evidence="12 13">
    <name type="scientific">Bemisia tabaci</name>
    <name type="common">Sweetpotato whitefly</name>
    <name type="synonym">Aleurodes tabaci</name>
    <dbReference type="NCBI Taxonomy" id="7038"/>
    <lineage>
        <taxon>Eukaryota</taxon>
        <taxon>Metazoa</taxon>
        <taxon>Ecdysozoa</taxon>
        <taxon>Arthropoda</taxon>
        <taxon>Hexapoda</taxon>
        <taxon>Insecta</taxon>
        <taxon>Pterygota</taxon>
        <taxon>Neoptera</taxon>
        <taxon>Paraneoptera</taxon>
        <taxon>Hemiptera</taxon>
        <taxon>Sternorrhyncha</taxon>
        <taxon>Aleyrodoidea</taxon>
        <taxon>Aleyrodidae</taxon>
        <taxon>Aleyrodinae</taxon>
        <taxon>Bemisia</taxon>
    </lineage>
</organism>
<evidence type="ECO:0000256" key="1">
    <source>
        <dbReference type="ARBA" id="ARBA00004651"/>
    </source>
</evidence>
<evidence type="ECO:0000256" key="8">
    <source>
        <dbReference type="ARBA" id="ARBA00023170"/>
    </source>
</evidence>
<feature type="disulfide bond" evidence="10">
    <location>
        <begin position="362"/>
        <end position="368"/>
    </location>
</feature>
<dbReference type="GO" id="GO:0005886">
    <property type="term" value="C:plasma membrane"/>
    <property type="evidence" value="ECO:0007669"/>
    <property type="project" value="UniProtKB-SubCell"/>
</dbReference>
<feature type="disulfide bond" evidence="10">
    <location>
        <begin position="321"/>
        <end position="379"/>
    </location>
</feature>
<dbReference type="AlphaFoldDB" id="A0A9P0F647"/>
<accession>A0A9P0F647</accession>
<evidence type="ECO:0000256" key="7">
    <source>
        <dbReference type="ARBA" id="ARBA00023157"/>
    </source>
</evidence>
<name>A0A9P0F647_BEMTA</name>
<evidence type="ECO:0008006" key="14">
    <source>
        <dbReference type="Google" id="ProtNLM"/>
    </source>
</evidence>
<evidence type="ECO:0000313" key="13">
    <source>
        <dbReference type="Proteomes" id="UP001152759"/>
    </source>
</evidence>
<proteinExistence type="inferred from homology"/>
<feature type="transmembrane region" description="Helical" evidence="11">
    <location>
        <begin position="52"/>
        <end position="74"/>
    </location>
</feature>
<comment type="subcellular location">
    <subcellularLocation>
        <location evidence="1">Cell membrane</location>
        <topology evidence="1">Multi-pass membrane protein</topology>
    </subcellularLocation>
</comment>